<keyword evidence="1" id="KW-0812">Transmembrane</keyword>
<dbReference type="RefSeq" id="WP_109794437.1">
    <property type="nucleotide sequence ID" value="NZ_PHIG01000004.1"/>
</dbReference>
<keyword evidence="3" id="KW-1185">Reference proteome</keyword>
<evidence type="ECO:0000256" key="1">
    <source>
        <dbReference type="SAM" id="Phobius"/>
    </source>
</evidence>
<keyword evidence="1" id="KW-1133">Transmembrane helix</keyword>
<dbReference type="AlphaFoldDB" id="A0A2M9G7C6"/>
<proteinExistence type="predicted"/>
<sequence>MSETRPKRLSTLSHALVLALALAGAWAWASADYCGPPAYPLWIPALAVWLGASAFWLGFVSDDLKLLFLLAAGWVGVAASLAVFAIFIGGGVAASGEVTAIRIAVAGVLLLPVVLLPRLKLLWPGMSTPSSAAVHAARSLFVLLQYGGIALLVASLIRFCPETPAG</sequence>
<feature type="transmembrane region" description="Helical" evidence="1">
    <location>
        <begin position="66"/>
        <end position="88"/>
    </location>
</feature>
<gene>
    <name evidence="2" type="ORF">CVT23_00725</name>
</gene>
<organism evidence="2 3">
    <name type="scientific">Minwuia thermotolerans</name>
    <dbReference type="NCBI Taxonomy" id="2056226"/>
    <lineage>
        <taxon>Bacteria</taxon>
        <taxon>Pseudomonadati</taxon>
        <taxon>Pseudomonadota</taxon>
        <taxon>Alphaproteobacteria</taxon>
        <taxon>Minwuiales</taxon>
        <taxon>Minwuiaceae</taxon>
        <taxon>Minwuia</taxon>
    </lineage>
</organism>
<evidence type="ECO:0000313" key="3">
    <source>
        <dbReference type="Proteomes" id="UP000229498"/>
    </source>
</evidence>
<dbReference type="Proteomes" id="UP000229498">
    <property type="component" value="Unassembled WGS sequence"/>
</dbReference>
<protein>
    <submittedName>
        <fullName evidence="2">Uncharacterized protein</fullName>
    </submittedName>
</protein>
<accession>A0A2M9G7C6</accession>
<evidence type="ECO:0000313" key="2">
    <source>
        <dbReference type="EMBL" id="PJK31612.1"/>
    </source>
</evidence>
<feature type="transmembrane region" description="Helical" evidence="1">
    <location>
        <begin position="100"/>
        <end position="119"/>
    </location>
</feature>
<feature type="transmembrane region" description="Helical" evidence="1">
    <location>
        <begin position="41"/>
        <end position="59"/>
    </location>
</feature>
<name>A0A2M9G7C6_9PROT</name>
<keyword evidence="1" id="KW-0472">Membrane</keyword>
<comment type="caution">
    <text evidence="2">The sequence shown here is derived from an EMBL/GenBank/DDBJ whole genome shotgun (WGS) entry which is preliminary data.</text>
</comment>
<dbReference type="EMBL" id="PHIG01000004">
    <property type="protein sequence ID" value="PJK31612.1"/>
    <property type="molecule type" value="Genomic_DNA"/>
</dbReference>
<reference evidence="2 3" key="1">
    <citation type="submission" date="2017-11" db="EMBL/GenBank/DDBJ databases">
        <title>Draft genome sequence of Rhizobiales bacterium SY3-13.</title>
        <authorList>
            <person name="Sun C."/>
        </authorList>
    </citation>
    <scope>NUCLEOTIDE SEQUENCE [LARGE SCALE GENOMIC DNA]</scope>
    <source>
        <strain evidence="2 3">SY3-13</strain>
    </source>
</reference>
<feature type="transmembrane region" description="Helical" evidence="1">
    <location>
        <begin position="140"/>
        <end position="159"/>
    </location>
</feature>